<evidence type="ECO:0000313" key="3">
    <source>
        <dbReference type="Proteomes" id="UP001608902"/>
    </source>
</evidence>
<sequence>MFRCTDSELLTTCDNTNSTVSDDEVPTVYSGYITNGRSSGRGHNGEVQSQRKRNAQLRSVSVSKEACVTSEITTDIDGSSLLGVELEEPGVKFSRNELQNDSDRSGFAVDSDQRANTSRAVAPPHVLRTLSSLKGNPRMYVTYGRPRGVRRIPAEDSPPPNLRADGVSGQATTMSPLFRLYSRSAVRQANLSLSSLTENEISANRTESDPLSCESSGILEEVVDDAGHRVTSFPDSMKKGRRQWPLYSNRAINFQEACDILTQRMPVNVSKICASVPQQYRGTGTFVIDLRDLANRHDVSLDGLGMWGKPTGRARYFAFSEHNRLVRIDDGAGKIPMGSEYEYKCMCKRYEHPQTVGHESKFIKKIFTALHPPARQTAVAVAVVTYEWIGEPFEFSVIGKAPSSRNSCQPPLDGSRSWEAASFNVAHWDPSEDGNAFFDGCPVFEVGAVDFSTAAAIILGSTQIDVSRICTRVPQGYRLGGTFVIDIQNFITDAELRRDANGAWGKPAGYSRYYRFVSNGEPVRVDSGQKLADGVDYDVQILSKRYEHTAVNGRFVRKIYTGRTKSGDRLMHFSNLAVITYYWKGEPEEFIATPQRRVRIGKDCQFSRGLSVKQFPQLDPEDAVICNEFDDVEDDAVQHSSPPSLISGHSPSKLDSQQNQTSQRPVFMRRPALMRTNVNDDIDSLRAETARREYENQERFSSLLDRASALLDRFERMNDVLSQAWLSTQREDPSAQIVIGENTIDEDVQYVQDDNYSLNVLSDQSSFSSNK</sequence>
<name>A0ABD6EBU8_9BILA</name>
<evidence type="ECO:0000256" key="1">
    <source>
        <dbReference type="SAM" id="MobiDB-lite"/>
    </source>
</evidence>
<organism evidence="2 3">
    <name type="scientific">Gnathostoma spinigerum</name>
    <dbReference type="NCBI Taxonomy" id="75299"/>
    <lineage>
        <taxon>Eukaryota</taxon>
        <taxon>Metazoa</taxon>
        <taxon>Ecdysozoa</taxon>
        <taxon>Nematoda</taxon>
        <taxon>Chromadorea</taxon>
        <taxon>Rhabditida</taxon>
        <taxon>Spirurina</taxon>
        <taxon>Gnathostomatomorpha</taxon>
        <taxon>Gnathostomatoidea</taxon>
        <taxon>Gnathostomatidae</taxon>
        <taxon>Gnathostoma</taxon>
    </lineage>
</organism>
<feature type="region of interest" description="Disordered" evidence="1">
    <location>
        <begin position="149"/>
        <end position="169"/>
    </location>
</feature>
<dbReference type="AlphaFoldDB" id="A0ABD6EBU8"/>
<dbReference type="EMBL" id="JBGFUD010000605">
    <property type="protein sequence ID" value="MFH4974876.1"/>
    <property type="molecule type" value="Genomic_DNA"/>
</dbReference>
<dbReference type="Proteomes" id="UP001608902">
    <property type="component" value="Unassembled WGS sequence"/>
</dbReference>
<gene>
    <name evidence="2" type="ORF">AB6A40_001585</name>
</gene>
<feature type="region of interest" description="Disordered" evidence="1">
    <location>
        <begin position="635"/>
        <end position="664"/>
    </location>
</feature>
<feature type="region of interest" description="Disordered" evidence="1">
    <location>
        <begin position="94"/>
        <end position="119"/>
    </location>
</feature>
<accession>A0ABD6EBU8</accession>
<keyword evidence="3" id="KW-1185">Reference proteome</keyword>
<comment type="caution">
    <text evidence="2">The sequence shown here is derived from an EMBL/GenBank/DDBJ whole genome shotgun (WGS) entry which is preliminary data.</text>
</comment>
<protein>
    <submittedName>
        <fullName evidence="2">Uncharacterized protein</fullName>
    </submittedName>
</protein>
<proteinExistence type="predicted"/>
<feature type="region of interest" description="Disordered" evidence="1">
    <location>
        <begin position="30"/>
        <end position="59"/>
    </location>
</feature>
<reference evidence="2 3" key="1">
    <citation type="submission" date="2024-08" db="EMBL/GenBank/DDBJ databases">
        <title>Gnathostoma spinigerum genome.</title>
        <authorList>
            <person name="Gonzalez-Bertolin B."/>
            <person name="Monzon S."/>
            <person name="Zaballos A."/>
            <person name="Jimenez P."/>
            <person name="Dekumyoy P."/>
            <person name="Varona S."/>
            <person name="Cuesta I."/>
            <person name="Sumanam S."/>
            <person name="Adisakwattana P."/>
            <person name="Gasser R.B."/>
            <person name="Hernandez-Gonzalez A."/>
            <person name="Young N.D."/>
            <person name="Perteguer M.J."/>
        </authorList>
    </citation>
    <scope>NUCLEOTIDE SEQUENCE [LARGE SCALE GENOMIC DNA]</scope>
    <source>
        <strain evidence="2">AL3</strain>
        <tissue evidence="2">Liver</tissue>
    </source>
</reference>
<evidence type="ECO:0000313" key="2">
    <source>
        <dbReference type="EMBL" id="MFH4974876.1"/>
    </source>
</evidence>
<feature type="compositionally biased region" description="Polar residues" evidence="1">
    <location>
        <begin position="638"/>
        <end position="664"/>
    </location>
</feature>